<dbReference type="EMBL" id="JAEPRD010000412">
    <property type="protein sequence ID" value="KAG2191443.1"/>
    <property type="molecule type" value="Genomic_DNA"/>
</dbReference>
<keyword evidence="4" id="KW-1185">Reference proteome</keyword>
<dbReference type="Proteomes" id="UP000603453">
    <property type="component" value="Unassembled WGS sequence"/>
</dbReference>
<dbReference type="Pfam" id="PF14303">
    <property type="entry name" value="NAM-associated"/>
    <property type="match status" value="1"/>
</dbReference>
<protein>
    <recommendedName>
        <fullName evidence="2">No apical meristem-associated C-terminal domain-containing protein</fullName>
    </recommendedName>
</protein>
<evidence type="ECO:0000313" key="4">
    <source>
        <dbReference type="Proteomes" id="UP000603453"/>
    </source>
</evidence>
<dbReference type="AlphaFoldDB" id="A0A8H7QGY2"/>
<comment type="caution">
    <text evidence="3">The sequence shown here is derived from an EMBL/GenBank/DDBJ whole genome shotgun (WGS) entry which is preliminary data.</text>
</comment>
<name>A0A8H7QGY2_9FUNG</name>
<sequence>MSDNFETVTIPELPKKAGRGANWLRAEDQQLCLSFVAIATDGVIGKGQTCISFWDRIKTNYNAKIGENAVEERTSAAITSRWNTINPSVQKFTGCYETLLRSVQQSGSSPQDLVHKAYALYKTSTKNGAPFVLEHCWQILSAEPKWAMYNMPKPVVTKRKNNGSLEVIEDTETGSSSGDVARPMGCKKLKALEQRARQNEVGESIAARLKDLLELNEKKLLQNKLAIQVTKKKMRFDKRVRDERIMSMDLSVMTDPRKRAYFEKKQEKILSQPSDDSSDEDVENEVEDVVEEVTEVEDGLED</sequence>
<evidence type="ECO:0000256" key="1">
    <source>
        <dbReference type="SAM" id="MobiDB-lite"/>
    </source>
</evidence>
<evidence type="ECO:0000313" key="3">
    <source>
        <dbReference type="EMBL" id="KAG2191443.1"/>
    </source>
</evidence>
<evidence type="ECO:0000259" key="2">
    <source>
        <dbReference type="Pfam" id="PF14303"/>
    </source>
</evidence>
<organism evidence="3 4">
    <name type="scientific">Mucor saturninus</name>
    <dbReference type="NCBI Taxonomy" id="64648"/>
    <lineage>
        <taxon>Eukaryota</taxon>
        <taxon>Fungi</taxon>
        <taxon>Fungi incertae sedis</taxon>
        <taxon>Mucoromycota</taxon>
        <taxon>Mucoromycotina</taxon>
        <taxon>Mucoromycetes</taxon>
        <taxon>Mucorales</taxon>
        <taxon>Mucorineae</taxon>
        <taxon>Mucoraceae</taxon>
        <taxon>Mucor</taxon>
    </lineage>
</organism>
<dbReference type="PANTHER" id="PTHR45125">
    <property type="entry name" value="F21J9.4-RELATED"/>
    <property type="match status" value="1"/>
</dbReference>
<gene>
    <name evidence="3" type="ORF">INT47_005711</name>
</gene>
<proteinExistence type="predicted"/>
<feature type="domain" description="No apical meristem-associated C-terminal" evidence="2">
    <location>
        <begin position="130"/>
        <end position="269"/>
    </location>
</feature>
<feature type="compositionally biased region" description="Acidic residues" evidence="1">
    <location>
        <begin position="276"/>
        <end position="302"/>
    </location>
</feature>
<feature type="region of interest" description="Disordered" evidence="1">
    <location>
        <begin position="265"/>
        <end position="302"/>
    </location>
</feature>
<dbReference type="InterPro" id="IPR029466">
    <property type="entry name" value="NAM-associated_C"/>
</dbReference>
<accession>A0A8H7QGY2</accession>
<dbReference type="OrthoDB" id="2506822at2759"/>
<reference evidence="3" key="1">
    <citation type="submission" date="2020-12" db="EMBL/GenBank/DDBJ databases">
        <title>Metabolic potential, ecology and presence of endohyphal bacteria is reflected in genomic diversity of Mucoromycotina.</title>
        <authorList>
            <person name="Muszewska A."/>
            <person name="Okrasinska A."/>
            <person name="Steczkiewicz K."/>
            <person name="Drgas O."/>
            <person name="Orlowska M."/>
            <person name="Perlinska-Lenart U."/>
            <person name="Aleksandrzak-Piekarczyk T."/>
            <person name="Szatraj K."/>
            <person name="Zielenkiewicz U."/>
            <person name="Pilsyk S."/>
            <person name="Malc E."/>
            <person name="Mieczkowski P."/>
            <person name="Kruszewska J.S."/>
            <person name="Biernat P."/>
            <person name="Pawlowska J."/>
        </authorList>
    </citation>
    <scope>NUCLEOTIDE SEQUENCE</scope>
    <source>
        <strain evidence="3">WA0000017839</strain>
    </source>
</reference>